<protein>
    <submittedName>
        <fullName evidence="1">Uncharacterized protein</fullName>
    </submittedName>
</protein>
<name>A0A8J4PKN9_9MYCE</name>
<dbReference type="Proteomes" id="UP000695562">
    <property type="component" value="Unassembled WGS sequence"/>
</dbReference>
<sequence>MYNNRSSEFSNSDNKTILFRSILNNAYLRKHVFKYFTPPTDGYLLYYNGKFYQDTDDYNLRLLFQPNVDESFIIDKLKRFKDIVNSDNSSHDSRNRPYYQDWLDVDSRTDFKKILQEVFINSTKKPEFVALVKELFSYNGNAILGDCVPTKDKIMFDVSTVNSEQEFRMLYKANPRYFAYKQVIQNTCIHDVFEFSQRVYHVAGDKKQNVALELLASVYFLAIMDGNMEFVRFYNKLWIDGLFCRMLTSRFDLKYFITTLLMAYCYSIEVYEYLVALLLAEDDRRIVVDDRVQIYIDESTQKYYKLSLFRLAIKRHDMEKVKAIYYSWSKQEQAIHLEKNTFDHLYAALANAKTFAEKTQLMAIGEFLKSEYLATEGVYPQHSSLIYVQDKAFYTLLRSRKGKSPLAHLARFIKGALFDGNFSLLKYLVKQFTPNELTSIDIGAVIKEYTYFTHGDFLKGILYLFEVFQPCLDESILDHLMHTAMRYNNHRLINILFHRTRVRLIQPRSQHHEQLILSRMKLMCKSSPHLASCTYFEKQPNFEIDGPLLDQETASHANVSPSIRYSVFKIDVDETIKTVLEYNPSCNTFISEKIKKTN</sequence>
<reference evidence="1" key="1">
    <citation type="submission" date="2020-01" db="EMBL/GenBank/DDBJ databases">
        <title>Development of genomics and gene disruption for Polysphondylium violaceum indicates a role for the polyketide synthase stlB in stalk morphogenesis.</title>
        <authorList>
            <person name="Narita B."/>
            <person name="Kawabe Y."/>
            <person name="Kin K."/>
            <person name="Saito T."/>
            <person name="Gibbs R."/>
            <person name="Kuspa A."/>
            <person name="Muzny D."/>
            <person name="Queller D."/>
            <person name="Richards S."/>
            <person name="Strassman J."/>
            <person name="Sucgang R."/>
            <person name="Worley K."/>
            <person name="Schaap P."/>
        </authorList>
    </citation>
    <scope>NUCLEOTIDE SEQUENCE</scope>
    <source>
        <strain evidence="1">QSvi11</strain>
    </source>
</reference>
<keyword evidence="2" id="KW-1185">Reference proteome</keyword>
<accession>A0A8J4PKN9</accession>
<comment type="caution">
    <text evidence="1">The sequence shown here is derived from an EMBL/GenBank/DDBJ whole genome shotgun (WGS) entry which is preliminary data.</text>
</comment>
<dbReference type="EMBL" id="AJWJ01000624">
    <property type="protein sequence ID" value="KAF2069640.1"/>
    <property type="molecule type" value="Genomic_DNA"/>
</dbReference>
<gene>
    <name evidence="1" type="ORF">CYY_009045</name>
</gene>
<organism evidence="1 2">
    <name type="scientific">Polysphondylium violaceum</name>
    <dbReference type="NCBI Taxonomy" id="133409"/>
    <lineage>
        <taxon>Eukaryota</taxon>
        <taxon>Amoebozoa</taxon>
        <taxon>Evosea</taxon>
        <taxon>Eumycetozoa</taxon>
        <taxon>Dictyostelia</taxon>
        <taxon>Dictyosteliales</taxon>
        <taxon>Dictyosteliaceae</taxon>
        <taxon>Polysphondylium</taxon>
    </lineage>
</organism>
<proteinExistence type="predicted"/>
<evidence type="ECO:0000313" key="1">
    <source>
        <dbReference type="EMBL" id="KAF2069640.1"/>
    </source>
</evidence>
<evidence type="ECO:0000313" key="2">
    <source>
        <dbReference type="Proteomes" id="UP000695562"/>
    </source>
</evidence>
<dbReference type="AlphaFoldDB" id="A0A8J4PKN9"/>